<dbReference type="OrthoDB" id="3209743at2759"/>
<feature type="binding site" evidence="5">
    <location>
        <position position="212"/>
    </location>
    <ligand>
        <name>substrate</name>
    </ligand>
</feature>
<dbReference type="EMBL" id="AJWJ01000563">
    <property type="protein sequence ID" value="KAF2069978.1"/>
    <property type="molecule type" value="Genomic_DNA"/>
</dbReference>
<dbReference type="InterPro" id="IPR000994">
    <property type="entry name" value="Pept_M24"/>
</dbReference>
<feature type="binding site" evidence="5">
    <location>
        <position position="310"/>
    </location>
    <ligand>
        <name>substrate</name>
    </ligand>
</feature>
<comment type="cofactor">
    <cofactor evidence="5">
        <name>Co(2+)</name>
        <dbReference type="ChEBI" id="CHEBI:48828"/>
    </cofactor>
    <cofactor evidence="5">
        <name>Zn(2+)</name>
        <dbReference type="ChEBI" id="CHEBI:29105"/>
    </cofactor>
    <cofactor evidence="5">
        <name>Mn(2+)</name>
        <dbReference type="ChEBI" id="CHEBI:29035"/>
    </cofactor>
    <cofactor evidence="5">
        <name>Fe(2+)</name>
        <dbReference type="ChEBI" id="CHEBI:29033"/>
    </cofactor>
    <text evidence="5">Binds 2 divalent metal cations per subunit. Has a high-affinity and a low affinity metal-binding site. The true nature of the physiological cofactor is under debate. The enzyme is active with cobalt, zinc, manganese or divalent iron ions. Most likely, methionine aminopeptidases function as mononuclear Fe(2+)-metalloproteases under physiological conditions, and the catalytically relevant metal-binding site has been assigned to the histidine-containing high-affinity site.</text>
</comment>
<evidence type="ECO:0000259" key="8">
    <source>
        <dbReference type="Pfam" id="PF00557"/>
    </source>
</evidence>
<feature type="binding site" evidence="5">
    <location>
        <position position="240"/>
    </location>
    <ligand>
        <name>a divalent metal cation</name>
        <dbReference type="ChEBI" id="CHEBI:60240"/>
        <label>2</label>
        <note>catalytic</note>
    </ligand>
</feature>
<evidence type="ECO:0000256" key="1">
    <source>
        <dbReference type="ARBA" id="ARBA00022438"/>
    </source>
</evidence>
<protein>
    <recommendedName>
        <fullName evidence="6">Methionine aminopeptidase</fullName>
        <ecNumber evidence="6">3.4.11.18</ecNumber>
    </recommendedName>
</protein>
<evidence type="ECO:0000256" key="2">
    <source>
        <dbReference type="ARBA" id="ARBA00022670"/>
    </source>
</evidence>
<feature type="binding site" evidence="5">
    <location>
        <position position="369"/>
    </location>
    <ligand>
        <name>a divalent metal cation</name>
        <dbReference type="ChEBI" id="CHEBI:60240"/>
        <label>2</label>
        <note>catalytic</note>
    </ligand>
</feature>
<dbReference type="Pfam" id="PF00557">
    <property type="entry name" value="Peptidase_M24"/>
    <property type="match status" value="1"/>
</dbReference>
<dbReference type="AlphaFoldDB" id="A0A8J4PMN2"/>
<evidence type="ECO:0000313" key="9">
    <source>
        <dbReference type="EMBL" id="KAF2069978.1"/>
    </source>
</evidence>
<dbReference type="GO" id="GO:0005829">
    <property type="term" value="C:cytosol"/>
    <property type="evidence" value="ECO:0007669"/>
    <property type="project" value="TreeGrafter"/>
</dbReference>
<dbReference type="InterPro" id="IPR001714">
    <property type="entry name" value="Pept_M24_MAP"/>
</dbReference>
<proteinExistence type="inferred from homology"/>
<evidence type="ECO:0000313" key="10">
    <source>
        <dbReference type="Proteomes" id="UP000695562"/>
    </source>
</evidence>
<dbReference type="InterPro" id="IPR002467">
    <property type="entry name" value="Pept_M24A_MAP1"/>
</dbReference>
<comment type="caution">
    <text evidence="9">The sequence shown here is derived from an EMBL/GenBank/DDBJ whole genome shotgun (WGS) entry which is preliminary data.</text>
</comment>
<dbReference type="CDD" id="cd01086">
    <property type="entry name" value="MetAP1"/>
    <property type="match status" value="1"/>
</dbReference>
<feature type="binding site" evidence="5">
    <location>
        <position position="240"/>
    </location>
    <ligand>
        <name>a divalent metal cation</name>
        <dbReference type="ChEBI" id="CHEBI:60240"/>
        <label>1</label>
    </ligand>
</feature>
<keyword evidence="4 5" id="KW-0378">Hydrolase</keyword>
<evidence type="ECO:0000256" key="3">
    <source>
        <dbReference type="ARBA" id="ARBA00022723"/>
    </source>
</evidence>
<name>A0A8J4PMN2_9MYCE</name>
<dbReference type="PANTHER" id="PTHR43330">
    <property type="entry name" value="METHIONINE AMINOPEPTIDASE"/>
    <property type="match status" value="1"/>
</dbReference>
<gene>
    <name evidence="9" type="ORF">CYY_008704</name>
</gene>
<dbReference type="SUPFAM" id="SSF55920">
    <property type="entry name" value="Creatinase/aminopeptidase"/>
    <property type="match status" value="1"/>
</dbReference>
<keyword evidence="2 5" id="KW-0645">Protease</keyword>
<keyword evidence="10" id="KW-1185">Reference proteome</keyword>
<feature type="binding site" evidence="5">
    <location>
        <position position="335"/>
    </location>
    <ligand>
        <name>a divalent metal cation</name>
        <dbReference type="ChEBI" id="CHEBI:60240"/>
        <label>2</label>
        <note>catalytic</note>
    </ligand>
</feature>
<dbReference type="GO" id="GO:0046872">
    <property type="term" value="F:metal ion binding"/>
    <property type="evidence" value="ECO:0007669"/>
    <property type="project" value="UniProtKB-UniRule"/>
</dbReference>
<dbReference type="GO" id="GO:0006508">
    <property type="term" value="P:proteolysis"/>
    <property type="evidence" value="ECO:0007669"/>
    <property type="project" value="UniProtKB-KW"/>
</dbReference>
<comment type="similarity">
    <text evidence="5">Belongs to the peptidase M24A family. Methionine aminopeptidase type 1 subfamily.</text>
</comment>
<organism evidence="9 10">
    <name type="scientific">Polysphondylium violaceum</name>
    <dbReference type="NCBI Taxonomy" id="133409"/>
    <lineage>
        <taxon>Eukaryota</taxon>
        <taxon>Amoebozoa</taxon>
        <taxon>Evosea</taxon>
        <taxon>Eumycetozoa</taxon>
        <taxon>Dictyostelia</taxon>
        <taxon>Dictyosteliales</taxon>
        <taxon>Dictyosteliaceae</taxon>
        <taxon>Polysphondylium</taxon>
    </lineage>
</organism>
<comment type="catalytic activity">
    <reaction evidence="5 6">
        <text>Release of N-terminal amino acids, preferentially methionine, from peptides and arylamides.</text>
        <dbReference type="EC" id="3.4.11.18"/>
    </reaction>
</comment>
<dbReference type="HAMAP" id="MF_01974">
    <property type="entry name" value="MetAP_1"/>
    <property type="match status" value="1"/>
</dbReference>
<dbReference type="GO" id="GO:0070006">
    <property type="term" value="F:metalloaminopeptidase activity"/>
    <property type="evidence" value="ECO:0007669"/>
    <property type="project" value="UniProtKB-UniRule"/>
</dbReference>
<accession>A0A8J4PMN2</accession>
<keyword evidence="3 5" id="KW-0479">Metal-binding</keyword>
<evidence type="ECO:0000256" key="7">
    <source>
        <dbReference type="SAM" id="MobiDB-lite"/>
    </source>
</evidence>
<sequence length="384" mass="42758">MIASSVNRLIKSSSNVNHVKRLLYSSSKPSSSRLFCTNTNTPSSFTITEELKEKRKQVERVSVNLISKINTSVLANEIPIQQNRKQKRASIGKLNRNPNNAIRPDSVTPVRSVPDHIQPPPYVLGEEIKDIEMDDDIIIHSAESIEGMRKACKIAKQVLDYAGSLVKIGITTDEIDRLVHDEIIRHNAYPSPLLYKGYPKSICTSINEVVCHGIPDNRPLMEGDILNIDITVYYQGYHGDTSATFSVGNIDDAARNLMMTAENALYSGIKQVRNNAPFKNIGNAIQKVIHKEMLATLPEFCGHGIGKDFHTAPLVLHCANNFDFVMKSGMIFTIEPIVLESTEPHGEWAQWSDGWTTVSKEGGWSAQYEHTVLVTDNGCEILTK</sequence>
<dbReference type="PANTHER" id="PTHR43330:SF26">
    <property type="entry name" value="METHIONINE AMINOPEPTIDASE 1D, MITOCHONDRIAL"/>
    <property type="match status" value="1"/>
</dbReference>
<evidence type="ECO:0000256" key="6">
    <source>
        <dbReference type="RuleBase" id="RU003653"/>
    </source>
</evidence>
<feature type="binding site" evidence="5">
    <location>
        <position position="229"/>
    </location>
    <ligand>
        <name>a divalent metal cation</name>
        <dbReference type="ChEBI" id="CHEBI:60240"/>
        <label>1</label>
    </ligand>
</feature>
<dbReference type="EC" id="3.4.11.18" evidence="6"/>
<dbReference type="Gene3D" id="3.90.230.10">
    <property type="entry name" value="Creatinase/methionine aminopeptidase superfamily"/>
    <property type="match status" value="1"/>
</dbReference>
<feature type="domain" description="Peptidase M24" evidence="8">
    <location>
        <begin position="146"/>
        <end position="376"/>
    </location>
</feature>
<dbReference type="NCBIfam" id="TIGR00500">
    <property type="entry name" value="met_pdase_I"/>
    <property type="match status" value="1"/>
</dbReference>
<dbReference type="Proteomes" id="UP000695562">
    <property type="component" value="Unassembled WGS sequence"/>
</dbReference>
<dbReference type="GO" id="GO:0004239">
    <property type="term" value="F:initiator methionyl aminopeptidase activity"/>
    <property type="evidence" value="ECO:0007669"/>
    <property type="project" value="UniProtKB-UniRule"/>
</dbReference>
<evidence type="ECO:0000256" key="5">
    <source>
        <dbReference type="HAMAP-Rule" id="MF_03174"/>
    </source>
</evidence>
<dbReference type="PRINTS" id="PR00599">
    <property type="entry name" value="MAPEPTIDASE"/>
</dbReference>
<feature type="region of interest" description="Disordered" evidence="7">
    <location>
        <begin position="85"/>
        <end position="119"/>
    </location>
</feature>
<keyword evidence="1 5" id="KW-0031">Aminopeptidase</keyword>
<evidence type="ECO:0000256" key="4">
    <source>
        <dbReference type="ARBA" id="ARBA00022801"/>
    </source>
</evidence>
<comment type="function">
    <text evidence="6">Cotranslationally removes the N-terminal methionine from nascent proteins. The N-terminal methionine is often cleaved when the second residue in the primary sequence is small and uncharged (Met-Ala-, Cys, Gly, Pro, Ser, Thr, or Val).</text>
</comment>
<feature type="binding site" evidence="5">
    <location>
        <position position="303"/>
    </location>
    <ligand>
        <name>a divalent metal cation</name>
        <dbReference type="ChEBI" id="CHEBI:60240"/>
        <label>2</label>
        <note>catalytic</note>
    </ligand>
</feature>
<feature type="binding site" evidence="5">
    <location>
        <position position="369"/>
    </location>
    <ligand>
        <name>a divalent metal cation</name>
        <dbReference type="ChEBI" id="CHEBI:60240"/>
        <label>1</label>
    </ligand>
</feature>
<reference evidence="9" key="1">
    <citation type="submission" date="2020-01" db="EMBL/GenBank/DDBJ databases">
        <title>Development of genomics and gene disruption for Polysphondylium violaceum indicates a role for the polyketide synthase stlB in stalk morphogenesis.</title>
        <authorList>
            <person name="Narita B."/>
            <person name="Kawabe Y."/>
            <person name="Kin K."/>
            <person name="Saito T."/>
            <person name="Gibbs R."/>
            <person name="Kuspa A."/>
            <person name="Muzny D."/>
            <person name="Queller D."/>
            <person name="Richards S."/>
            <person name="Strassman J."/>
            <person name="Sucgang R."/>
            <person name="Worley K."/>
            <person name="Schaap P."/>
        </authorList>
    </citation>
    <scope>NUCLEOTIDE SEQUENCE</scope>
    <source>
        <strain evidence="9">QSvi11</strain>
    </source>
</reference>
<dbReference type="InterPro" id="IPR036005">
    <property type="entry name" value="Creatinase/aminopeptidase-like"/>
</dbReference>